<gene>
    <name evidence="2" type="ORF">GON26_20550</name>
</gene>
<evidence type="ECO:0000313" key="3">
    <source>
        <dbReference type="Proteomes" id="UP000471501"/>
    </source>
</evidence>
<comment type="caution">
    <text evidence="2">The sequence shown here is derived from an EMBL/GenBank/DDBJ whole genome shotgun (WGS) entry which is preliminary data.</text>
</comment>
<name>A0A6I4NYC2_9FLAO</name>
<feature type="coiled-coil region" evidence="1">
    <location>
        <begin position="63"/>
        <end position="122"/>
    </location>
</feature>
<dbReference type="EMBL" id="WSTB01000018">
    <property type="protein sequence ID" value="MWB96759.1"/>
    <property type="molecule type" value="Genomic_DNA"/>
</dbReference>
<proteinExistence type="predicted"/>
<keyword evidence="3" id="KW-1185">Reference proteome</keyword>
<organism evidence="2 3">
    <name type="scientific">Flavobacterium hydrocarbonoxydans</name>
    <dbReference type="NCBI Taxonomy" id="2683249"/>
    <lineage>
        <taxon>Bacteria</taxon>
        <taxon>Pseudomonadati</taxon>
        <taxon>Bacteroidota</taxon>
        <taxon>Flavobacteriia</taxon>
        <taxon>Flavobacteriales</taxon>
        <taxon>Flavobacteriaceae</taxon>
        <taxon>Flavobacterium</taxon>
    </lineage>
</organism>
<evidence type="ECO:0000256" key="1">
    <source>
        <dbReference type="SAM" id="Coils"/>
    </source>
</evidence>
<accession>A0A6I4NYC2</accession>
<dbReference type="AlphaFoldDB" id="A0A6I4NYC2"/>
<keyword evidence="1" id="KW-0175">Coiled coil</keyword>
<protein>
    <submittedName>
        <fullName evidence="2">Uncharacterized protein</fullName>
    </submittedName>
</protein>
<evidence type="ECO:0000313" key="2">
    <source>
        <dbReference type="EMBL" id="MWB96759.1"/>
    </source>
</evidence>
<dbReference type="Proteomes" id="UP000471501">
    <property type="component" value="Unassembled WGS sequence"/>
</dbReference>
<reference evidence="2 3" key="1">
    <citation type="submission" date="2019-12" db="EMBL/GenBank/DDBJ databases">
        <authorList>
            <person name="Kim Y.S."/>
        </authorList>
    </citation>
    <scope>NUCLEOTIDE SEQUENCE [LARGE SCALE GENOMIC DNA]</scope>
    <source>
        <strain evidence="2 3">GA093</strain>
    </source>
</reference>
<sequence>MNEMMIVVTGLLTAGGTSYITYSFTKSKYKQEVEKLKVEVTHAKEYVETTAIENDIKLSGHYKEILDDLKARYETRYKEFEEMMTRKILLLEEELKLKDRKIKLQQQEITELKKENRTLRNHARNSIT</sequence>